<evidence type="ECO:0000313" key="2">
    <source>
        <dbReference type="Proteomes" id="UP000322521"/>
    </source>
</evidence>
<protein>
    <submittedName>
        <fullName evidence="1">Uncharacterized protein</fullName>
    </submittedName>
</protein>
<organism evidence="1 2">
    <name type="scientific">Vibrio gigantis</name>
    <dbReference type="NCBI Taxonomy" id="296199"/>
    <lineage>
        <taxon>Bacteria</taxon>
        <taxon>Pseudomonadati</taxon>
        <taxon>Pseudomonadota</taxon>
        <taxon>Gammaproteobacteria</taxon>
        <taxon>Vibrionales</taxon>
        <taxon>Vibrionaceae</taxon>
        <taxon>Vibrio</taxon>
    </lineage>
</organism>
<name>A0A5M9NWQ2_9VIBR</name>
<dbReference type="Proteomes" id="UP000322521">
    <property type="component" value="Unassembled WGS sequence"/>
</dbReference>
<comment type="caution">
    <text evidence="1">The sequence shown here is derived from an EMBL/GenBank/DDBJ whole genome shotgun (WGS) entry which is preliminary data.</text>
</comment>
<keyword evidence="2" id="KW-1185">Reference proteome</keyword>
<evidence type="ECO:0000313" key="1">
    <source>
        <dbReference type="EMBL" id="KAA8675519.1"/>
    </source>
</evidence>
<sequence length="79" mass="9104">MTTFEQMSALVDIEISLIKTVRRIKLLKRPPSNLLLETYRSFNELKAQSVKLDSYAGDCIIARIDHLLQDDEIQALLKK</sequence>
<dbReference type="AlphaFoldDB" id="A0A5M9NWQ2"/>
<gene>
    <name evidence="1" type="ORF">F4W18_12905</name>
</gene>
<proteinExistence type="predicted"/>
<dbReference type="RefSeq" id="WP_081231392.1">
    <property type="nucleotide sequence ID" value="NZ_AP025494.1"/>
</dbReference>
<reference evidence="1 2" key="1">
    <citation type="submission" date="2019-09" db="EMBL/GenBank/DDBJ databases">
        <title>Draft genome sequence of various Type strains from the CCUG.</title>
        <authorList>
            <person name="Pineiro-Iglesias B."/>
            <person name="Tunovic T."/>
            <person name="Unosson C."/>
            <person name="Inganas E."/>
            <person name="Ohlen M."/>
            <person name="Cardew S."/>
            <person name="Jensie-Markopoulos S."/>
            <person name="Salva-Serra F."/>
            <person name="Jaen-Luchoro D."/>
            <person name="Karlsson R."/>
            <person name="Svensson-Stadler L."/>
            <person name="Chun J."/>
            <person name="Moore E."/>
        </authorList>
    </citation>
    <scope>NUCLEOTIDE SEQUENCE [LARGE SCALE GENOMIC DNA]</scope>
    <source>
        <strain evidence="1 2">CCUG 56969T</strain>
    </source>
</reference>
<dbReference type="EMBL" id="VXJS01000007">
    <property type="protein sequence ID" value="KAA8675519.1"/>
    <property type="molecule type" value="Genomic_DNA"/>
</dbReference>
<accession>A0A5M9NWQ2</accession>